<feature type="transmembrane region" description="Helical" evidence="7">
    <location>
        <begin position="420"/>
        <end position="441"/>
    </location>
</feature>
<dbReference type="PANTHER" id="PTHR30250">
    <property type="entry name" value="PST FAMILY PREDICTED COLANIC ACID TRANSPORTER"/>
    <property type="match status" value="1"/>
</dbReference>
<evidence type="ECO:0000256" key="4">
    <source>
        <dbReference type="ARBA" id="ARBA00022692"/>
    </source>
</evidence>
<sequence length="474" mass="53945">MLNNLSVKKAILYTMVGKYSTIIMQTVFSMILSRVLTPTEFGTVAVVSIFITFFSILSDLGLGAGVIQNKKMTNEDVNNIFSVSVYLGIGLMLIFVVLSYPIATIYNDKVYYKLCPILATSVLFNSFNMIPNAVMLKEKNFLSIAKRTFISCIVSYAVSIGLALQGWGVYALCFSQVMSSLMIFLWNEGSVKLKFHFKADIKPIKMIWGYSFYQFTSQTINFFCRSLDSFLVGILFSKADLAYYNKSYSLMMLPISNIPGVINPVLHPILSEYQDNRFEIYKRYQKMVRILVILGSLISVLCFTFGDQIIYIMFGDQWDEAVLPFRILSLSLIPQFLTNTIGTIYQSVGETKKLFHSVIITTTLIILSIVMGAMMGSIVTVSIMVSMAYVMSFLITFYLLFQNVFGYSFETFLKPMKSDFMIFVVVIAIVSLMPVFNDIWIDMSVKFTVYITYCLLYLILGKRYFQIISMLKSK</sequence>
<feature type="transmembrane region" description="Helical" evidence="7">
    <location>
        <begin position="110"/>
        <end position="129"/>
    </location>
</feature>
<name>A0A174K0X6_BACUN</name>
<evidence type="ECO:0000313" key="9">
    <source>
        <dbReference type="Proteomes" id="UP000095614"/>
    </source>
</evidence>
<feature type="transmembrane region" description="Helical" evidence="7">
    <location>
        <begin position="447"/>
        <end position="465"/>
    </location>
</feature>
<comment type="similarity">
    <text evidence="2">Belongs to the polysaccharide synthase family.</text>
</comment>
<dbReference type="InterPro" id="IPR050833">
    <property type="entry name" value="Poly_Biosynth_Transport"/>
</dbReference>
<evidence type="ECO:0000313" key="8">
    <source>
        <dbReference type="EMBL" id="CUP03105.1"/>
    </source>
</evidence>
<evidence type="ECO:0000256" key="7">
    <source>
        <dbReference type="SAM" id="Phobius"/>
    </source>
</evidence>
<evidence type="ECO:0000256" key="6">
    <source>
        <dbReference type="ARBA" id="ARBA00023136"/>
    </source>
</evidence>
<feature type="transmembrane region" description="Helical" evidence="7">
    <location>
        <begin position="354"/>
        <end position="375"/>
    </location>
</feature>
<evidence type="ECO:0000256" key="5">
    <source>
        <dbReference type="ARBA" id="ARBA00022989"/>
    </source>
</evidence>
<protein>
    <submittedName>
        <fullName evidence="8">Polysaccharide biosynthesis protein</fullName>
    </submittedName>
</protein>
<feature type="transmembrane region" description="Helical" evidence="7">
    <location>
        <begin position="141"/>
        <end position="161"/>
    </location>
</feature>
<proteinExistence type="inferred from homology"/>
<evidence type="ECO:0000256" key="3">
    <source>
        <dbReference type="ARBA" id="ARBA00022475"/>
    </source>
</evidence>
<dbReference type="OrthoDB" id="9770347at2"/>
<evidence type="ECO:0000256" key="2">
    <source>
        <dbReference type="ARBA" id="ARBA00007430"/>
    </source>
</evidence>
<evidence type="ECO:0000256" key="1">
    <source>
        <dbReference type="ARBA" id="ARBA00004651"/>
    </source>
</evidence>
<comment type="subcellular location">
    <subcellularLocation>
        <location evidence="1">Cell membrane</location>
        <topology evidence="1">Multi-pass membrane protein</topology>
    </subcellularLocation>
</comment>
<feature type="transmembrane region" description="Helical" evidence="7">
    <location>
        <begin position="323"/>
        <end position="342"/>
    </location>
</feature>
<organism evidence="8 9">
    <name type="scientific">Bacteroides uniformis</name>
    <dbReference type="NCBI Taxonomy" id="820"/>
    <lineage>
        <taxon>Bacteria</taxon>
        <taxon>Pseudomonadati</taxon>
        <taxon>Bacteroidota</taxon>
        <taxon>Bacteroidia</taxon>
        <taxon>Bacteroidales</taxon>
        <taxon>Bacteroidaceae</taxon>
        <taxon>Bacteroides</taxon>
    </lineage>
</organism>
<reference evidence="8 9" key="1">
    <citation type="submission" date="2015-09" db="EMBL/GenBank/DDBJ databases">
        <authorList>
            <consortium name="Pathogen Informatics"/>
        </authorList>
    </citation>
    <scope>NUCLEOTIDE SEQUENCE [LARGE SCALE GENOMIC DNA]</scope>
    <source>
        <strain evidence="8 9">2789STDY5834847</strain>
    </source>
</reference>
<keyword evidence="6 7" id="KW-0472">Membrane</keyword>
<dbReference type="RefSeq" id="WP_057097837.1">
    <property type="nucleotide sequence ID" value="NZ_CZAF01000006.1"/>
</dbReference>
<feature type="transmembrane region" description="Helical" evidence="7">
    <location>
        <begin position="12"/>
        <end position="32"/>
    </location>
</feature>
<dbReference type="Pfam" id="PF13440">
    <property type="entry name" value="Polysacc_synt_3"/>
    <property type="match status" value="1"/>
</dbReference>
<dbReference type="EMBL" id="CZAF01000006">
    <property type="protein sequence ID" value="CUP03105.1"/>
    <property type="molecule type" value="Genomic_DNA"/>
</dbReference>
<dbReference type="AlphaFoldDB" id="A0A174K0X6"/>
<keyword evidence="4 7" id="KW-0812">Transmembrane</keyword>
<gene>
    <name evidence="8" type="primary">wzxC_1</name>
    <name evidence="8" type="ORF">ERS852462_02396</name>
</gene>
<feature type="transmembrane region" description="Helical" evidence="7">
    <location>
        <begin position="44"/>
        <end position="67"/>
    </location>
</feature>
<feature type="transmembrane region" description="Helical" evidence="7">
    <location>
        <begin position="381"/>
        <end position="400"/>
    </location>
</feature>
<feature type="transmembrane region" description="Helical" evidence="7">
    <location>
        <begin position="79"/>
        <end position="98"/>
    </location>
</feature>
<feature type="transmembrane region" description="Helical" evidence="7">
    <location>
        <begin position="290"/>
        <end position="311"/>
    </location>
</feature>
<dbReference type="CDD" id="cd13127">
    <property type="entry name" value="MATE_tuaB_like"/>
    <property type="match status" value="1"/>
</dbReference>
<keyword evidence="3" id="KW-1003">Cell membrane</keyword>
<accession>A0A174K0X6</accession>
<dbReference type="GO" id="GO:0005886">
    <property type="term" value="C:plasma membrane"/>
    <property type="evidence" value="ECO:0007669"/>
    <property type="project" value="UniProtKB-SubCell"/>
</dbReference>
<dbReference type="PANTHER" id="PTHR30250:SF10">
    <property type="entry name" value="LIPOPOLYSACCHARIDE BIOSYNTHESIS PROTEIN WZXC"/>
    <property type="match status" value="1"/>
</dbReference>
<keyword evidence="5 7" id="KW-1133">Transmembrane helix</keyword>
<dbReference type="Proteomes" id="UP000095614">
    <property type="component" value="Unassembled WGS sequence"/>
</dbReference>